<keyword evidence="3" id="KW-1185">Reference proteome</keyword>
<keyword evidence="1" id="KW-0812">Transmembrane</keyword>
<evidence type="ECO:0000256" key="1">
    <source>
        <dbReference type="SAM" id="Phobius"/>
    </source>
</evidence>
<dbReference type="HOGENOM" id="CLU_089932_0_0_7"/>
<dbReference type="STRING" id="177439.DP0070"/>
<keyword evidence="1" id="KW-0472">Membrane</keyword>
<accession>Q6AS76</accession>
<protein>
    <recommendedName>
        <fullName evidence="4">DNA-binding protein</fullName>
    </recommendedName>
</protein>
<dbReference type="EMBL" id="CR522870">
    <property type="protein sequence ID" value="CAG34799.1"/>
    <property type="molecule type" value="Genomic_DNA"/>
</dbReference>
<keyword evidence="1" id="KW-1133">Transmembrane helix</keyword>
<name>Q6AS76_DESPS</name>
<evidence type="ECO:0000313" key="2">
    <source>
        <dbReference type="EMBL" id="CAG34799.1"/>
    </source>
</evidence>
<feature type="transmembrane region" description="Helical" evidence="1">
    <location>
        <begin position="30"/>
        <end position="51"/>
    </location>
</feature>
<evidence type="ECO:0000313" key="3">
    <source>
        <dbReference type="Proteomes" id="UP000000602"/>
    </source>
</evidence>
<organism evidence="2 3">
    <name type="scientific">Desulfotalea psychrophila (strain LSv54 / DSM 12343)</name>
    <dbReference type="NCBI Taxonomy" id="177439"/>
    <lineage>
        <taxon>Bacteria</taxon>
        <taxon>Pseudomonadati</taxon>
        <taxon>Thermodesulfobacteriota</taxon>
        <taxon>Desulfobulbia</taxon>
        <taxon>Desulfobulbales</taxon>
        <taxon>Desulfocapsaceae</taxon>
        <taxon>Desulfotalea</taxon>
    </lineage>
</organism>
<dbReference type="KEGG" id="dps:DP0070"/>
<reference evidence="3" key="1">
    <citation type="journal article" date="2004" name="Environ. Microbiol.">
        <title>The genome of Desulfotalea psychrophila, a sulfate-reducing bacterium from permanently cold Arctic sediments.</title>
        <authorList>
            <person name="Rabus R."/>
            <person name="Ruepp A."/>
            <person name="Frickey T."/>
            <person name="Rattei T."/>
            <person name="Fartmann B."/>
            <person name="Stark M."/>
            <person name="Bauer M."/>
            <person name="Zibat A."/>
            <person name="Lombardot T."/>
            <person name="Becker I."/>
            <person name="Amann J."/>
            <person name="Gellner K."/>
            <person name="Teeling H."/>
            <person name="Leuschner W.D."/>
            <person name="Gloeckner F.-O."/>
            <person name="Lupas A.N."/>
            <person name="Amann R."/>
            <person name="Klenk H.-P."/>
        </authorList>
    </citation>
    <scope>NUCLEOTIDE SEQUENCE [LARGE SCALE GENOMIC DNA]</scope>
    <source>
        <strain evidence="3">DSM 12343 / LSv54</strain>
    </source>
</reference>
<sequence>MNKVVSNQDHSHYRSSIMQTGQQERAVKTLLTTSLLFFSLIISTTGFAGAIHNGIIKETMNSGGYTYMLMDEGNKDIWVAIPESKVTEGSKVNYIKGMVMSNFTSKTLNKTFATIIFSPGLTTEEATTAESGDLFAGAIKAEKAQKKMETDESPGSEGAVSSYQEVKIEKAQGDNAYTVAELFAKRQELVGKTVRVQGKITKINMSILGKNWIHIQDGSGNPMENTHDLVLTTAKTLQEGDTLVLEGKVTIDRDFGYSYKYNLLIEEAVPVENQ</sequence>
<dbReference type="eggNOG" id="ENOG502ZCF6">
    <property type="taxonomic scope" value="Bacteria"/>
</dbReference>
<dbReference type="AlphaFoldDB" id="Q6AS76"/>
<dbReference type="Proteomes" id="UP000000602">
    <property type="component" value="Chromosome"/>
</dbReference>
<gene>
    <name evidence="2" type="ordered locus">DP0070</name>
</gene>
<proteinExistence type="predicted"/>
<evidence type="ECO:0008006" key="4">
    <source>
        <dbReference type="Google" id="ProtNLM"/>
    </source>
</evidence>